<dbReference type="OrthoDB" id="9793083at2"/>
<dbReference type="GO" id="GO:0047570">
    <property type="term" value="F:3-oxoadipate enol-lactonase activity"/>
    <property type="evidence" value="ECO:0007669"/>
    <property type="project" value="UniProtKB-EC"/>
</dbReference>
<keyword evidence="3" id="KW-1185">Reference proteome</keyword>
<dbReference type="Gene3D" id="3.40.50.1820">
    <property type="entry name" value="alpha/beta hydrolase"/>
    <property type="match status" value="1"/>
</dbReference>
<dbReference type="NCBIfam" id="TIGR02427">
    <property type="entry name" value="protocat_pcaD"/>
    <property type="match status" value="1"/>
</dbReference>
<gene>
    <name evidence="2" type="primary">pcaD</name>
    <name evidence="2" type="ORF">FPZ52_05210</name>
</gene>
<organism evidence="2 3">
    <name type="scientific">Qingshengfaniella alkalisoli</name>
    <dbReference type="NCBI Taxonomy" id="2599296"/>
    <lineage>
        <taxon>Bacteria</taxon>
        <taxon>Pseudomonadati</taxon>
        <taxon>Pseudomonadota</taxon>
        <taxon>Alphaproteobacteria</taxon>
        <taxon>Rhodobacterales</taxon>
        <taxon>Paracoccaceae</taxon>
        <taxon>Qingshengfaniella</taxon>
    </lineage>
</organism>
<dbReference type="InterPro" id="IPR026968">
    <property type="entry name" value="PcaD/CatD"/>
</dbReference>
<sequence>MFALKRPWGHIHYKLDGAAKSNTVLFINSLGTDLRMWDAVVAQLPTGMRVVRFDKPGHGLSADRGAPFDIDDMADDAMALLDAVDVDQAVVVGCSIGGMIAQSICLRYTDRVTGVVFSNTAPKIGTAESWADRIRQVRENGINAISDAVLDRWFAPALRASDACNAWKMMLERTTVDGYAGCCRAISRADYSARIGDVHLPALVLAGAQDQATPSDQVKAFADEMPQARFTEFDACGHIPAIEQPEATARALTTFIKEMDSARA</sequence>
<dbReference type="RefSeq" id="WP_146364366.1">
    <property type="nucleotide sequence ID" value="NZ_CP042261.1"/>
</dbReference>
<evidence type="ECO:0000313" key="2">
    <source>
        <dbReference type="EMBL" id="QDY69089.1"/>
    </source>
</evidence>
<dbReference type="GO" id="GO:0042952">
    <property type="term" value="P:beta-ketoadipate pathway"/>
    <property type="evidence" value="ECO:0007669"/>
    <property type="project" value="InterPro"/>
</dbReference>
<evidence type="ECO:0000259" key="1">
    <source>
        <dbReference type="Pfam" id="PF00561"/>
    </source>
</evidence>
<dbReference type="PRINTS" id="PR00111">
    <property type="entry name" value="ABHYDROLASE"/>
</dbReference>
<dbReference type="EC" id="3.1.1.24" evidence="2"/>
<dbReference type="Pfam" id="PF00561">
    <property type="entry name" value="Abhydrolase_1"/>
    <property type="match status" value="1"/>
</dbReference>
<reference evidence="2 3" key="1">
    <citation type="submission" date="2019-07" db="EMBL/GenBank/DDBJ databases">
        <title>Litoreibacter alkalisoli sp. nov., isolated from saline-alkaline soil.</title>
        <authorList>
            <person name="Wang S."/>
            <person name="Xu L."/>
            <person name="Xing Y.-T."/>
            <person name="Sun J.-Q."/>
        </authorList>
    </citation>
    <scope>NUCLEOTIDE SEQUENCE [LARGE SCALE GENOMIC DNA]</scope>
    <source>
        <strain evidence="2 3">LN3S51</strain>
    </source>
</reference>
<name>A0A5B8I6L5_9RHOB</name>
<protein>
    <submittedName>
        <fullName evidence="2">3-oxoadipate enol-lactonase</fullName>
        <ecNumber evidence="2">3.1.1.24</ecNumber>
    </submittedName>
</protein>
<dbReference type="PANTHER" id="PTHR43798">
    <property type="entry name" value="MONOACYLGLYCEROL LIPASE"/>
    <property type="match status" value="1"/>
</dbReference>
<dbReference type="EMBL" id="CP042261">
    <property type="protein sequence ID" value="QDY69089.1"/>
    <property type="molecule type" value="Genomic_DNA"/>
</dbReference>
<accession>A0A5B8I6L5</accession>
<dbReference type="SUPFAM" id="SSF53474">
    <property type="entry name" value="alpha/beta-Hydrolases"/>
    <property type="match status" value="1"/>
</dbReference>
<keyword evidence="2" id="KW-0378">Hydrolase</keyword>
<dbReference type="AlphaFoldDB" id="A0A5B8I6L5"/>
<dbReference type="InterPro" id="IPR029058">
    <property type="entry name" value="AB_hydrolase_fold"/>
</dbReference>
<dbReference type="InterPro" id="IPR050266">
    <property type="entry name" value="AB_hydrolase_sf"/>
</dbReference>
<evidence type="ECO:0000313" key="3">
    <source>
        <dbReference type="Proteomes" id="UP000318483"/>
    </source>
</evidence>
<proteinExistence type="predicted"/>
<dbReference type="Proteomes" id="UP000318483">
    <property type="component" value="Chromosome"/>
</dbReference>
<dbReference type="InterPro" id="IPR000073">
    <property type="entry name" value="AB_hydrolase_1"/>
</dbReference>
<feature type="domain" description="AB hydrolase-1" evidence="1">
    <location>
        <begin position="22"/>
        <end position="244"/>
    </location>
</feature>
<dbReference type="KEGG" id="lit:FPZ52_05210"/>